<dbReference type="RefSeq" id="WP_100288866.1">
    <property type="nucleotide sequence ID" value="NZ_PHHA01000017.1"/>
</dbReference>
<dbReference type="Proteomes" id="UP000229329">
    <property type="component" value="Unassembled WGS sequence"/>
</dbReference>
<dbReference type="AlphaFoldDB" id="A0A2M8S2A4"/>
<proteinExistence type="predicted"/>
<reference evidence="1 2" key="1">
    <citation type="submission" date="2017-11" db="EMBL/GenBank/DDBJ databases">
        <title>Reclassification of Bisgaard taxon 7 as Conservatibacter flavescens gen. nov., sp. nov.</title>
        <authorList>
            <person name="Christensen H."/>
        </authorList>
    </citation>
    <scope>NUCLEOTIDE SEQUENCE [LARGE SCALE GENOMIC DNA]</scope>
    <source>
        <strain evidence="1 2">7_4</strain>
    </source>
</reference>
<dbReference type="OrthoDB" id="6680817at2"/>
<organism evidence="1 2">
    <name type="scientific">Conservatibacter flavescens</name>
    <dbReference type="NCBI Taxonomy" id="28161"/>
    <lineage>
        <taxon>Bacteria</taxon>
        <taxon>Pseudomonadati</taxon>
        <taxon>Pseudomonadota</taxon>
        <taxon>Gammaproteobacteria</taxon>
        <taxon>Pasteurellales</taxon>
        <taxon>Pasteurellaceae</taxon>
        <taxon>Conservatibacter</taxon>
    </lineage>
</organism>
<evidence type="ECO:0000313" key="2">
    <source>
        <dbReference type="Proteomes" id="UP000229329"/>
    </source>
</evidence>
<dbReference type="EMBL" id="PHHA01000017">
    <property type="protein sequence ID" value="PJG85238.1"/>
    <property type="molecule type" value="Genomic_DNA"/>
</dbReference>
<keyword evidence="2" id="KW-1185">Reference proteome</keyword>
<name>A0A2M8S2A4_9PAST</name>
<comment type="caution">
    <text evidence="1">The sequence shown here is derived from an EMBL/GenBank/DDBJ whole genome shotgun (WGS) entry which is preliminary data.</text>
</comment>
<gene>
    <name evidence="1" type="ORF">CVP05_07015</name>
</gene>
<sequence length="342" mass="39447">MTDRVITTGIAEPIENNSYTIHVEDAYFLVLGFEVNKSPLTNPNFEEDMKKKQIEIEMKAKQIEERNKKEGRSDPIPTFEMPERVYSSIPAIYAQPHLNPYAYPYVYDEGVPSKETLHRAQEDPGHTFMYLVKGERATTFFSFGPLVSDPHRLEEYIESQKDSPRRATDIYAQRYALASSQPQDMIDGINKGEANRIRGLGTPDYRIPEKTFLFKKKISEEAYHQIKAQAEKNRAEIISGSKYYNVIFNNTCAEEVRNDVIGDAIPDLPYGRSLAVLTSISAINPYAFYDQMKQYAAKTRYIGEFVVDKGDEKTTEEFWRKFMDEIREGNNPRDVLLPEEKE</sequence>
<evidence type="ECO:0000313" key="1">
    <source>
        <dbReference type="EMBL" id="PJG85238.1"/>
    </source>
</evidence>
<protein>
    <submittedName>
        <fullName evidence="1">Uncharacterized protein</fullName>
    </submittedName>
</protein>
<accession>A0A2M8S2A4</accession>